<dbReference type="EMBL" id="KN832578">
    <property type="protein sequence ID" value="KII83413.1"/>
    <property type="molecule type" value="Genomic_DNA"/>
</dbReference>
<sequence>MEPDSAPAQDAATFYSLPSELIVMILEIAAASSTPTALALCLVSSWARKLARPHLLDTVVLATYDQRDAFEHAVLPALDCADTLALVRHLWVAPSEGLDDALGQLTGLTDLAISPSYLSYTTCGKGDRDDPDDTPAPENSRVLRLTLLPSPYTGPHLERLYSWEVWNPALLVRTTHLSFVLHADNVSINVAIFWAWNLLNRFPRLTHLAVALPTAPCEYLEDFELVCAEILKHPSMQTLVLGVTASARASYPDGGTVYFASLREKFPRVCIVDVDGSPEVLSAHTLTTQEWDPCKVSAESWLAEIRTGDSIWQRAIRQEPLLEKRNTFI</sequence>
<dbReference type="HOGENOM" id="CLU_051720_1_0_1"/>
<reference evidence="1 2" key="1">
    <citation type="submission" date="2014-06" db="EMBL/GenBank/DDBJ databases">
        <title>Evolutionary Origins and Diversification of the Mycorrhizal Mutualists.</title>
        <authorList>
            <consortium name="DOE Joint Genome Institute"/>
            <consortium name="Mycorrhizal Genomics Consortium"/>
            <person name="Kohler A."/>
            <person name="Kuo A."/>
            <person name="Nagy L.G."/>
            <person name="Floudas D."/>
            <person name="Copeland A."/>
            <person name="Barry K.W."/>
            <person name="Cichocki N."/>
            <person name="Veneault-Fourrey C."/>
            <person name="LaButti K."/>
            <person name="Lindquist E.A."/>
            <person name="Lipzen A."/>
            <person name="Lundell T."/>
            <person name="Morin E."/>
            <person name="Murat C."/>
            <person name="Riley R."/>
            <person name="Ohm R."/>
            <person name="Sun H."/>
            <person name="Tunlid A."/>
            <person name="Henrissat B."/>
            <person name="Grigoriev I.V."/>
            <person name="Hibbett D.S."/>
            <person name="Martin F."/>
        </authorList>
    </citation>
    <scope>NUCLEOTIDE SEQUENCE [LARGE SCALE GENOMIC DNA]</scope>
    <source>
        <strain evidence="1 2">FD-325 SS-3</strain>
    </source>
</reference>
<organism evidence="1 2">
    <name type="scientific">Plicaturopsis crispa FD-325 SS-3</name>
    <dbReference type="NCBI Taxonomy" id="944288"/>
    <lineage>
        <taxon>Eukaryota</taxon>
        <taxon>Fungi</taxon>
        <taxon>Dikarya</taxon>
        <taxon>Basidiomycota</taxon>
        <taxon>Agaricomycotina</taxon>
        <taxon>Agaricomycetes</taxon>
        <taxon>Agaricomycetidae</taxon>
        <taxon>Amylocorticiales</taxon>
        <taxon>Amylocorticiaceae</taxon>
        <taxon>Plicatura</taxon>
        <taxon>Plicaturopsis crispa</taxon>
    </lineage>
</organism>
<keyword evidence="2" id="KW-1185">Reference proteome</keyword>
<dbReference type="AlphaFoldDB" id="A0A0C9T5M8"/>
<proteinExistence type="predicted"/>
<dbReference type="OrthoDB" id="2795673at2759"/>
<name>A0A0C9T5M8_PLICR</name>
<accession>A0A0C9T5M8</accession>
<gene>
    <name evidence="1" type="ORF">PLICRDRAFT_452598</name>
</gene>
<protein>
    <recommendedName>
        <fullName evidence="3">F-box domain-containing protein</fullName>
    </recommendedName>
</protein>
<evidence type="ECO:0000313" key="1">
    <source>
        <dbReference type="EMBL" id="KII83413.1"/>
    </source>
</evidence>
<dbReference type="Proteomes" id="UP000053263">
    <property type="component" value="Unassembled WGS sequence"/>
</dbReference>
<evidence type="ECO:0008006" key="3">
    <source>
        <dbReference type="Google" id="ProtNLM"/>
    </source>
</evidence>
<evidence type="ECO:0000313" key="2">
    <source>
        <dbReference type="Proteomes" id="UP000053263"/>
    </source>
</evidence>